<dbReference type="Gene3D" id="2.60.40.10">
    <property type="entry name" value="Immunoglobulins"/>
    <property type="match status" value="1"/>
</dbReference>
<accession>A0A8C1VRZ9</accession>
<dbReference type="SMART" id="SM00406">
    <property type="entry name" value="IGv"/>
    <property type="match status" value="1"/>
</dbReference>
<dbReference type="Ensembl" id="ENSCCRT00015057434.1">
    <property type="protein sequence ID" value="ENSCCRP00015055592.1"/>
    <property type="gene ID" value="ENSCCRG00015022858.1"/>
</dbReference>
<keyword evidence="4" id="KW-0393">Immunoglobulin domain</keyword>
<dbReference type="AlphaFoldDB" id="A0A8C1VRZ9"/>
<name>A0A8C1VRZ9_CYPCA</name>
<dbReference type="PANTHER" id="PTHR19367">
    <property type="entry name" value="T-CELL RECEPTOR ALPHA CHAIN V REGION"/>
    <property type="match status" value="1"/>
</dbReference>
<protein>
    <recommendedName>
        <fullName evidence="6">Ig-like domain-containing protein</fullName>
    </recommendedName>
</protein>
<dbReference type="InterPro" id="IPR013106">
    <property type="entry name" value="Ig_V-set"/>
</dbReference>
<proteinExistence type="predicted"/>
<sequence>GDSIEPDKEKNVITQERETVKLSCSFSATSSTIRLYWYRQNLHGEPLFLAYKGARSWSAAHTSDDRFQSTTSDTSTELTITDVRLSDSALYYCALLVGAQ</sequence>
<evidence type="ECO:0000313" key="7">
    <source>
        <dbReference type="Ensembl" id="ENSCCRP00015055592.1"/>
    </source>
</evidence>
<dbReference type="CDD" id="cd00099">
    <property type="entry name" value="IgV"/>
    <property type="match status" value="1"/>
</dbReference>
<dbReference type="InterPro" id="IPR007110">
    <property type="entry name" value="Ig-like_dom"/>
</dbReference>
<keyword evidence="5" id="KW-1279">T cell receptor</keyword>
<organism evidence="7 8">
    <name type="scientific">Cyprinus carpio</name>
    <name type="common">Common carp</name>
    <dbReference type="NCBI Taxonomy" id="7962"/>
    <lineage>
        <taxon>Eukaryota</taxon>
        <taxon>Metazoa</taxon>
        <taxon>Chordata</taxon>
        <taxon>Craniata</taxon>
        <taxon>Vertebrata</taxon>
        <taxon>Euteleostomi</taxon>
        <taxon>Actinopterygii</taxon>
        <taxon>Neopterygii</taxon>
        <taxon>Teleostei</taxon>
        <taxon>Ostariophysi</taxon>
        <taxon>Cypriniformes</taxon>
        <taxon>Cyprinidae</taxon>
        <taxon>Cyprininae</taxon>
        <taxon>Cyprinus</taxon>
    </lineage>
</organism>
<evidence type="ECO:0000256" key="5">
    <source>
        <dbReference type="ARBA" id="ARBA00043266"/>
    </source>
</evidence>
<feature type="domain" description="Ig-like" evidence="6">
    <location>
        <begin position="6"/>
        <end position="100"/>
    </location>
</feature>
<keyword evidence="5" id="KW-0391">Immunity</keyword>
<evidence type="ECO:0000313" key="8">
    <source>
        <dbReference type="Proteomes" id="UP000694700"/>
    </source>
</evidence>
<dbReference type="Pfam" id="PF07686">
    <property type="entry name" value="V-set"/>
    <property type="match status" value="1"/>
</dbReference>
<dbReference type="PROSITE" id="PS50835">
    <property type="entry name" value="IG_LIKE"/>
    <property type="match status" value="1"/>
</dbReference>
<keyword evidence="3" id="KW-0675">Receptor</keyword>
<reference evidence="7" key="1">
    <citation type="submission" date="2025-08" db="UniProtKB">
        <authorList>
            <consortium name="Ensembl"/>
        </authorList>
    </citation>
    <scope>IDENTIFICATION</scope>
</reference>
<dbReference type="InterPro" id="IPR013783">
    <property type="entry name" value="Ig-like_fold"/>
</dbReference>
<dbReference type="InterPro" id="IPR051287">
    <property type="entry name" value="TCR_variable_region"/>
</dbReference>
<evidence type="ECO:0000259" key="6">
    <source>
        <dbReference type="PROSITE" id="PS50835"/>
    </source>
</evidence>
<evidence type="ECO:0000256" key="1">
    <source>
        <dbReference type="ARBA" id="ARBA00022729"/>
    </source>
</evidence>
<evidence type="ECO:0000256" key="4">
    <source>
        <dbReference type="ARBA" id="ARBA00023319"/>
    </source>
</evidence>
<evidence type="ECO:0000256" key="3">
    <source>
        <dbReference type="ARBA" id="ARBA00023170"/>
    </source>
</evidence>
<dbReference type="GO" id="GO:0042101">
    <property type="term" value="C:T cell receptor complex"/>
    <property type="evidence" value="ECO:0007669"/>
    <property type="project" value="UniProtKB-KW"/>
</dbReference>
<dbReference type="Proteomes" id="UP000694700">
    <property type="component" value="Unplaced"/>
</dbReference>
<evidence type="ECO:0000256" key="2">
    <source>
        <dbReference type="ARBA" id="ARBA00023130"/>
    </source>
</evidence>
<dbReference type="InterPro" id="IPR036179">
    <property type="entry name" value="Ig-like_dom_sf"/>
</dbReference>
<dbReference type="PANTHER" id="PTHR19367:SF18">
    <property type="entry name" value="T CELL RECEPTOR ALPHA VARIABLE 16"/>
    <property type="match status" value="1"/>
</dbReference>
<dbReference type="SUPFAM" id="SSF48726">
    <property type="entry name" value="Immunoglobulin"/>
    <property type="match status" value="1"/>
</dbReference>
<keyword evidence="1" id="KW-0732">Signal</keyword>
<keyword evidence="2" id="KW-1064">Adaptive immunity</keyword>
<dbReference type="GO" id="GO:0002250">
    <property type="term" value="P:adaptive immune response"/>
    <property type="evidence" value="ECO:0007669"/>
    <property type="project" value="UniProtKB-KW"/>
</dbReference>